<dbReference type="Pfam" id="PF02518">
    <property type="entry name" value="HATPase_c"/>
    <property type="match status" value="1"/>
</dbReference>
<reference evidence="9 10" key="1">
    <citation type="journal article" date="2019" name="Nat. Microbiol.">
        <title>Mediterranean grassland soil C-N compound turnover is dependent on rainfall and depth, and is mediated by genomically divergent microorganisms.</title>
        <authorList>
            <person name="Diamond S."/>
            <person name="Andeer P.F."/>
            <person name="Li Z."/>
            <person name="Crits-Christoph A."/>
            <person name="Burstein D."/>
            <person name="Anantharaman K."/>
            <person name="Lane K.R."/>
            <person name="Thomas B.C."/>
            <person name="Pan C."/>
            <person name="Northen T.R."/>
            <person name="Banfield J.F."/>
        </authorList>
    </citation>
    <scope>NUCLEOTIDE SEQUENCE [LARGE SCALE GENOMIC DNA]</scope>
    <source>
        <strain evidence="9">WS_3</strain>
    </source>
</reference>
<dbReference type="InterPro" id="IPR036890">
    <property type="entry name" value="HATPase_C_sf"/>
</dbReference>
<keyword evidence="5 9" id="KW-0418">Kinase</keyword>
<feature type="domain" description="Histidine kinase" evidence="8">
    <location>
        <begin position="178"/>
        <end position="391"/>
    </location>
</feature>
<evidence type="ECO:0000256" key="1">
    <source>
        <dbReference type="ARBA" id="ARBA00000085"/>
    </source>
</evidence>
<dbReference type="Gene3D" id="3.30.565.10">
    <property type="entry name" value="Histidine kinase-like ATPase, C-terminal domain"/>
    <property type="match status" value="1"/>
</dbReference>
<dbReference type="AlphaFoldDB" id="A0A538SQL7"/>
<dbReference type="EMBL" id="VBOT01000012">
    <property type="protein sequence ID" value="TMQ53675.1"/>
    <property type="molecule type" value="Genomic_DNA"/>
</dbReference>
<feature type="transmembrane region" description="Helical" evidence="7">
    <location>
        <begin position="25"/>
        <end position="51"/>
    </location>
</feature>
<keyword evidence="7" id="KW-0812">Transmembrane</keyword>
<protein>
    <recommendedName>
        <fullName evidence="2">histidine kinase</fullName>
        <ecNumber evidence="2">2.7.13.3</ecNumber>
    </recommendedName>
</protein>
<dbReference type="SUPFAM" id="SSF55874">
    <property type="entry name" value="ATPase domain of HSP90 chaperone/DNA topoisomerase II/histidine kinase"/>
    <property type="match status" value="1"/>
</dbReference>
<keyword evidence="6" id="KW-0175">Coiled coil</keyword>
<dbReference type="FunFam" id="3.30.565.10:FF:000006">
    <property type="entry name" value="Sensor histidine kinase WalK"/>
    <property type="match status" value="1"/>
</dbReference>
<evidence type="ECO:0000256" key="6">
    <source>
        <dbReference type="SAM" id="Coils"/>
    </source>
</evidence>
<keyword evidence="7" id="KW-0472">Membrane</keyword>
<comment type="catalytic activity">
    <reaction evidence="1">
        <text>ATP + protein L-histidine = ADP + protein N-phospho-L-histidine.</text>
        <dbReference type="EC" id="2.7.13.3"/>
    </reaction>
</comment>
<evidence type="ECO:0000259" key="8">
    <source>
        <dbReference type="PROSITE" id="PS50109"/>
    </source>
</evidence>
<comment type="caution">
    <text evidence="9">The sequence shown here is derived from an EMBL/GenBank/DDBJ whole genome shotgun (WGS) entry which is preliminary data.</text>
</comment>
<feature type="coiled-coil region" evidence="6">
    <location>
        <begin position="126"/>
        <end position="171"/>
    </location>
</feature>
<keyword evidence="3" id="KW-0597">Phosphoprotein</keyword>
<dbReference type="PANTHER" id="PTHR43304">
    <property type="entry name" value="PHYTOCHROME-LIKE PROTEIN CPH1"/>
    <property type="match status" value="1"/>
</dbReference>
<dbReference type="PRINTS" id="PR00344">
    <property type="entry name" value="BCTRLSENSOR"/>
</dbReference>
<dbReference type="InterPro" id="IPR036097">
    <property type="entry name" value="HisK_dim/P_sf"/>
</dbReference>
<dbReference type="SMART" id="SM00387">
    <property type="entry name" value="HATPase_c"/>
    <property type="match status" value="1"/>
</dbReference>
<dbReference type="InterPro" id="IPR004358">
    <property type="entry name" value="Sig_transdc_His_kin-like_C"/>
</dbReference>
<evidence type="ECO:0000256" key="2">
    <source>
        <dbReference type="ARBA" id="ARBA00012438"/>
    </source>
</evidence>
<name>A0A538SQL7_UNCEI</name>
<feature type="transmembrane region" description="Helical" evidence="7">
    <location>
        <begin position="91"/>
        <end position="114"/>
    </location>
</feature>
<keyword evidence="7" id="KW-1133">Transmembrane helix</keyword>
<proteinExistence type="predicted"/>
<dbReference type="InterPro" id="IPR058544">
    <property type="entry name" value="ETR1_N"/>
</dbReference>
<evidence type="ECO:0000256" key="7">
    <source>
        <dbReference type="SAM" id="Phobius"/>
    </source>
</evidence>
<dbReference type="SUPFAM" id="SSF47384">
    <property type="entry name" value="Homodimeric domain of signal transducing histidine kinase"/>
    <property type="match status" value="1"/>
</dbReference>
<dbReference type="CDD" id="cd00082">
    <property type="entry name" value="HisKA"/>
    <property type="match status" value="1"/>
</dbReference>
<organism evidence="9 10">
    <name type="scientific">Eiseniibacteriota bacterium</name>
    <dbReference type="NCBI Taxonomy" id="2212470"/>
    <lineage>
        <taxon>Bacteria</taxon>
        <taxon>Candidatus Eiseniibacteriota</taxon>
    </lineage>
</organism>
<dbReference type="InterPro" id="IPR003594">
    <property type="entry name" value="HATPase_dom"/>
</dbReference>
<evidence type="ECO:0000256" key="5">
    <source>
        <dbReference type="ARBA" id="ARBA00022777"/>
    </source>
</evidence>
<evidence type="ECO:0000256" key="4">
    <source>
        <dbReference type="ARBA" id="ARBA00022679"/>
    </source>
</evidence>
<evidence type="ECO:0000256" key="3">
    <source>
        <dbReference type="ARBA" id="ARBA00022553"/>
    </source>
</evidence>
<dbReference type="Pfam" id="PF25487">
    <property type="entry name" value="ETR1_N"/>
    <property type="match status" value="1"/>
</dbReference>
<dbReference type="PANTHER" id="PTHR43304:SF1">
    <property type="entry name" value="PAC DOMAIN-CONTAINING PROTEIN"/>
    <property type="match status" value="1"/>
</dbReference>
<dbReference type="Pfam" id="PF00512">
    <property type="entry name" value="HisKA"/>
    <property type="match status" value="1"/>
</dbReference>
<dbReference type="SMART" id="SM00388">
    <property type="entry name" value="HisKA"/>
    <property type="match status" value="1"/>
</dbReference>
<feature type="transmembrane region" description="Helical" evidence="7">
    <location>
        <begin position="58"/>
        <end position="79"/>
    </location>
</feature>
<dbReference type="GO" id="GO:0000155">
    <property type="term" value="F:phosphorelay sensor kinase activity"/>
    <property type="evidence" value="ECO:0007669"/>
    <property type="project" value="InterPro"/>
</dbReference>
<dbReference type="InterPro" id="IPR005467">
    <property type="entry name" value="His_kinase_dom"/>
</dbReference>
<evidence type="ECO:0000313" key="10">
    <source>
        <dbReference type="Proteomes" id="UP000320184"/>
    </source>
</evidence>
<dbReference type="Proteomes" id="UP000320184">
    <property type="component" value="Unassembled WGS sequence"/>
</dbReference>
<keyword evidence="4" id="KW-0808">Transferase</keyword>
<gene>
    <name evidence="9" type="ORF">E6K73_01005</name>
</gene>
<dbReference type="PROSITE" id="PS50109">
    <property type="entry name" value="HIS_KIN"/>
    <property type="match status" value="1"/>
</dbReference>
<evidence type="ECO:0000313" key="9">
    <source>
        <dbReference type="EMBL" id="TMQ53675.1"/>
    </source>
</evidence>
<dbReference type="InterPro" id="IPR003661">
    <property type="entry name" value="HisK_dim/P_dom"/>
</dbReference>
<accession>A0A538SQL7</accession>
<dbReference type="InterPro" id="IPR052162">
    <property type="entry name" value="Sensor_kinase/Photoreceptor"/>
</dbReference>
<sequence length="394" mass="44216">MEFLSKLFDSDFMPHGHCYFWKPGILWLSVVSDSLITLAYSSIPAALIYFVRRRKDLAFNWIFVMFGVFILACGATHAMDVWTVWNGTYRLSAVIKLITALSSVGTAIVLWPLVPKALALPSPAQLEQVNSELRLQVRERERVEGEIRALNSELETKVQERTEQLRRSNQSLEEFAYVASHDLQEPLRMVGSYVQLLGRRYGDKLGEDGGEYIHYAEDGAKRMQGLINDLLEYSRVGHWETSPESIDAREALAEALHGLEAPVRESGAQITGESLPRVCCRGGELTRVFQNLLSNAIKYRGTDTPRVVVTADRQDGDWLISVRDNGIGIEKQHFDKLFKMFGRLHPRDKYPGSGMGLAICKKIVEGQGGRIWVESEPGRGSTFCFTLRGGGTSN</sequence>
<dbReference type="EC" id="2.7.13.3" evidence="2"/>
<dbReference type="Gene3D" id="1.10.287.130">
    <property type="match status" value="1"/>
</dbReference>